<evidence type="ECO:0000256" key="16">
    <source>
        <dbReference type="RuleBase" id="RU003357"/>
    </source>
</evidence>
<evidence type="ECO:0000256" key="12">
    <source>
        <dbReference type="ARBA" id="ARBA00023170"/>
    </source>
</evidence>
<dbReference type="GO" id="GO:0009279">
    <property type="term" value="C:cell outer membrane"/>
    <property type="evidence" value="ECO:0007669"/>
    <property type="project" value="UniProtKB-SubCell"/>
</dbReference>
<keyword evidence="9" id="KW-0406">Ion transport</keyword>
<dbReference type="CDD" id="cd01347">
    <property type="entry name" value="ligand_gated_channel"/>
    <property type="match status" value="1"/>
</dbReference>
<keyword evidence="3 14" id="KW-0813">Transport</keyword>
<evidence type="ECO:0000256" key="11">
    <source>
        <dbReference type="ARBA" id="ARBA00023136"/>
    </source>
</evidence>
<feature type="domain" description="TonB-dependent receptor-like beta-barrel" evidence="19">
    <location>
        <begin position="310"/>
        <end position="733"/>
    </location>
</feature>
<evidence type="ECO:0000256" key="6">
    <source>
        <dbReference type="ARBA" id="ARBA00022692"/>
    </source>
</evidence>
<evidence type="ECO:0000259" key="20">
    <source>
        <dbReference type="Pfam" id="PF07715"/>
    </source>
</evidence>
<dbReference type="Pfam" id="PF07715">
    <property type="entry name" value="Plug"/>
    <property type="match status" value="1"/>
</dbReference>
<dbReference type="FunFam" id="2.170.130.10:FF:000001">
    <property type="entry name" value="Catecholate siderophore TonB-dependent receptor"/>
    <property type="match status" value="1"/>
</dbReference>
<evidence type="ECO:0000256" key="15">
    <source>
        <dbReference type="PROSITE-ProRule" id="PRU10144"/>
    </source>
</evidence>
<accession>A0A084IMH5</accession>
<evidence type="ECO:0000256" key="1">
    <source>
        <dbReference type="ARBA" id="ARBA00004571"/>
    </source>
</evidence>
<keyword evidence="13 14" id="KW-0998">Cell outer membrane</keyword>
<evidence type="ECO:0000256" key="14">
    <source>
        <dbReference type="PROSITE-ProRule" id="PRU01360"/>
    </source>
</evidence>
<evidence type="ECO:0000256" key="7">
    <source>
        <dbReference type="ARBA" id="ARBA00022729"/>
    </source>
</evidence>
<feature type="domain" description="TonB-dependent receptor plug" evidence="20">
    <location>
        <begin position="98"/>
        <end position="203"/>
    </location>
</feature>
<keyword evidence="4 14" id="KW-1134">Transmembrane beta strand</keyword>
<proteinExistence type="inferred from homology"/>
<dbReference type="PATRIC" id="fig|1304275.5.peg.1567"/>
<dbReference type="PANTHER" id="PTHR32552">
    <property type="entry name" value="FERRICHROME IRON RECEPTOR-RELATED"/>
    <property type="match status" value="1"/>
</dbReference>
<feature type="short sequence motif" description="TonB C-terminal box" evidence="15">
    <location>
        <begin position="747"/>
        <end position="764"/>
    </location>
</feature>
<keyword evidence="10 16" id="KW-0798">TonB box</keyword>
<dbReference type="NCBIfam" id="TIGR01783">
    <property type="entry name" value="TonB-siderophor"/>
    <property type="match status" value="1"/>
</dbReference>
<dbReference type="InterPro" id="IPR039426">
    <property type="entry name" value="TonB-dep_rcpt-like"/>
</dbReference>
<protein>
    <submittedName>
        <fullName evidence="21">TonB-dependent siderophore receptor</fullName>
    </submittedName>
</protein>
<evidence type="ECO:0000256" key="8">
    <source>
        <dbReference type="ARBA" id="ARBA00023004"/>
    </source>
</evidence>
<comment type="subcellular location">
    <subcellularLocation>
        <location evidence="1 14">Cell outer membrane</location>
        <topology evidence="1 14">Multi-pass membrane protein</topology>
    </subcellularLocation>
</comment>
<keyword evidence="11 14" id="KW-0472">Membrane</keyword>
<evidence type="ECO:0000313" key="22">
    <source>
        <dbReference type="Proteomes" id="UP000028302"/>
    </source>
</evidence>
<comment type="caution">
    <text evidence="21">The sequence shown here is derived from an EMBL/GenBank/DDBJ whole genome shotgun (WGS) entry which is preliminary data.</text>
</comment>
<dbReference type="PANTHER" id="PTHR32552:SF68">
    <property type="entry name" value="FERRICHROME OUTER MEMBRANE TRANSPORTER_PHAGE RECEPTOR"/>
    <property type="match status" value="1"/>
</dbReference>
<keyword evidence="7 18" id="KW-0732">Signal</keyword>
<dbReference type="InterPro" id="IPR000531">
    <property type="entry name" value="Beta-barrel_TonB"/>
</dbReference>
<dbReference type="STRING" id="1304275.C41B8_07677"/>
<dbReference type="EMBL" id="APNK01000008">
    <property type="protein sequence ID" value="KEZ77909.1"/>
    <property type="molecule type" value="Genomic_DNA"/>
</dbReference>
<dbReference type="GO" id="GO:0038023">
    <property type="term" value="F:signaling receptor activity"/>
    <property type="evidence" value="ECO:0007669"/>
    <property type="project" value="InterPro"/>
</dbReference>
<dbReference type="Pfam" id="PF00593">
    <property type="entry name" value="TonB_dep_Rec_b-barrel"/>
    <property type="match status" value="1"/>
</dbReference>
<dbReference type="InterPro" id="IPR012910">
    <property type="entry name" value="Plug_dom"/>
</dbReference>
<dbReference type="Gene3D" id="2.170.130.10">
    <property type="entry name" value="TonB-dependent receptor, plug domain"/>
    <property type="match status" value="1"/>
</dbReference>
<evidence type="ECO:0000256" key="13">
    <source>
        <dbReference type="ARBA" id="ARBA00023237"/>
    </source>
</evidence>
<evidence type="ECO:0000256" key="3">
    <source>
        <dbReference type="ARBA" id="ARBA00022448"/>
    </source>
</evidence>
<gene>
    <name evidence="21" type="ORF">C41B8_07677</name>
</gene>
<dbReference type="AlphaFoldDB" id="A0A084IMH5"/>
<feature type="region of interest" description="Disordered" evidence="17">
    <location>
        <begin position="29"/>
        <end position="61"/>
    </location>
</feature>
<evidence type="ECO:0000256" key="9">
    <source>
        <dbReference type="ARBA" id="ARBA00023065"/>
    </source>
</evidence>
<evidence type="ECO:0000256" key="2">
    <source>
        <dbReference type="ARBA" id="ARBA00009810"/>
    </source>
</evidence>
<dbReference type="InterPro" id="IPR036942">
    <property type="entry name" value="Beta-barrel_TonB_sf"/>
</dbReference>
<comment type="similarity">
    <text evidence="2 14 16">Belongs to the TonB-dependent receptor family.</text>
</comment>
<evidence type="ECO:0000256" key="18">
    <source>
        <dbReference type="SAM" id="SignalP"/>
    </source>
</evidence>
<dbReference type="GO" id="GO:0015891">
    <property type="term" value="P:siderophore transport"/>
    <property type="evidence" value="ECO:0007669"/>
    <property type="project" value="InterPro"/>
</dbReference>
<dbReference type="Proteomes" id="UP000028302">
    <property type="component" value="Unassembled WGS sequence"/>
</dbReference>
<keyword evidence="22" id="KW-1185">Reference proteome</keyword>
<sequence>MKTIGGQATCVLVLTGALGGLPVAAASSDQIRNRDAETPVPAPTPAKQSQAAGATAVEGGSTQLGTVNVTGQYPGEDAPTHGYTAYTSTGATKTDTPLMETPQTVDVITRQQISDQGSKNVNDALRYTPGVFTGIAGASTRQDAIQLRGFSGGDVNNAFLDGMRLMSDPGAYSNFQIDPFMLERIDVVKGPSSVLYGRAQPGGLVNYVTKRPQAETERHLQFYGGSFDTYGGGFDFTGALPKKSWGNYRIVGHAETSDTQYDVVKSERYAIMPEVDLNLSDDTDLLLQAYIQHDPAAGFHGSVPYDLSVNGDAYGGTVSPSWVDTDAGHEKFDRQQRMFTYALTHHVNDHVRLRSTARYSDLETDLAQVYQYGFTGNGADLTRYYTGAREHLKAFSTDNNIQFEFATGAIQHEMLAGVDYQQRFNRVHDYGIPYDASSSVPTGVKPLDPFDPNYDDDPLVRSIVETGNANRKLKQFGGYLQDQMTYKRLHVLLSGREDYLRREYQDLSTADGATAKRSDDAFTGRVAVLYESQYGISPYFSYSEAFNPTAYSAANGQIAEPTKSNQYEIGVKYAPRGVNALLTISLYDLTQKNVQQRTAVTPITFASVGDIQSRGVEFTAKGDITDDLHVIAGYSYQDVEYQNDVASGSVTAHKGDTPARTPNQLASLWVTYDFPKRISAGLGGHYVGKSYADGRNRLKVPDYAVADAMVKADLGAWSSTLEGVSLRVNANNLFDKKYVASCFGAQSCYYGEERNVTATVDYRF</sequence>
<evidence type="ECO:0000256" key="17">
    <source>
        <dbReference type="SAM" id="MobiDB-lite"/>
    </source>
</evidence>
<evidence type="ECO:0000256" key="5">
    <source>
        <dbReference type="ARBA" id="ARBA00022496"/>
    </source>
</evidence>
<dbReference type="GO" id="GO:0015344">
    <property type="term" value="F:siderophore uptake transmembrane transporter activity"/>
    <property type="evidence" value="ECO:0007669"/>
    <property type="project" value="TreeGrafter"/>
</dbReference>
<evidence type="ECO:0000259" key="19">
    <source>
        <dbReference type="Pfam" id="PF00593"/>
    </source>
</evidence>
<keyword evidence="5" id="KW-0410">Iron transport</keyword>
<dbReference type="PROSITE" id="PS52016">
    <property type="entry name" value="TONB_DEPENDENT_REC_3"/>
    <property type="match status" value="1"/>
</dbReference>
<keyword evidence="12 21" id="KW-0675">Receptor</keyword>
<keyword evidence="8" id="KW-0408">Iron</keyword>
<dbReference type="PROSITE" id="PS01156">
    <property type="entry name" value="TONB_DEPENDENT_REC_2"/>
    <property type="match status" value="1"/>
</dbReference>
<evidence type="ECO:0000256" key="4">
    <source>
        <dbReference type="ARBA" id="ARBA00022452"/>
    </source>
</evidence>
<dbReference type="InterPro" id="IPR037066">
    <property type="entry name" value="Plug_dom_sf"/>
</dbReference>
<feature type="signal peptide" evidence="18">
    <location>
        <begin position="1"/>
        <end position="25"/>
    </location>
</feature>
<feature type="chain" id="PRO_5001776587" evidence="18">
    <location>
        <begin position="26"/>
        <end position="764"/>
    </location>
</feature>
<evidence type="ECO:0000313" key="21">
    <source>
        <dbReference type="EMBL" id="KEZ77909.1"/>
    </source>
</evidence>
<evidence type="ECO:0000256" key="10">
    <source>
        <dbReference type="ARBA" id="ARBA00023077"/>
    </source>
</evidence>
<reference evidence="21 22" key="1">
    <citation type="submission" date="2013-03" db="EMBL/GenBank/DDBJ databases">
        <title>Salinisphaera hydrothermalis C41B8 Genome Sequencing.</title>
        <authorList>
            <person name="Li C."/>
            <person name="Lai Q."/>
            <person name="Shao Z."/>
        </authorList>
    </citation>
    <scope>NUCLEOTIDE SEQUENCE [LARGE SCALE GENOMIC DNA]</scope>
    <source>
        <strain evidence="21 22">C41B8</strain>
    </source>
</reference>
<dbReference type="eggNOG" id="COG4773">
    <property type="taxonomic scope" value="Bacteria"/>
</dbReference>
<dbReference type="SUPFAM" id="SSF56935">
    <property type="entry name" value="Porins"/>
    <property type="match status" value="1"/>
</dbReference>
<dbReference type="InterPro" id="IPR010917">
    <property type="entry name" value="TonB_rcpt_CS"/>
</dbReference>
<name>A0A084IMH5_SALHC</name>
<dbReference type="Gene3D" id="2.40.170.20">
    <property type="entry name" value="TonB-dependent receptor, beta-barrel domain"/>
    <property type="match status" value="1"/>
</dbReference>
<dbReference type="InterPro" id="IPR010105">
    <property type="entry name" value="TonB_sidphr_rcpt"/>
</dbReference>
<dbReference type="RefSeq" id="WP_051883257.1">
    <property type="nucleotide sequence ID" value="NZ_APNK01000008.1"/>
</dbReference>
<organism evidence="21 22">
    <name type="scientific">Salinisphaera hydrothermalis (strain C41B8)</name>
    <dbReference type="NCBI Taxonomy" id="1304275"/>
    <lineage>
        <taxon>Bacteria</taxon>
        <taxon>Pseudomonadati</taxon>
        <taxon>Pseudomonadota</taxon>
        <taxon>Gammaproteobacteria</taxon>
        <taxon>Salinisphaerales</taxon>
        <taxon>Salinisphaeraceae</taxon>
        <taxon>Salinisphaera</taxon>
    </lineage>
</organism>
<keyword evidence="6 14" id="KW-0812">Transmembrane</keyword>